<keyword evidence="1" id="KW-0812">Transmembrane</keyword>
<evidence type="ECO:0000313" key="2">
    <source>
        <dbReference type="EMBL" id="QHK20102.1"/>
    </source>
</evidence>
<dbReference type="AlphaFoldDB" id="A0A6P1NRE4"/>
<proteinExistence type="predicted"/>
<keyword evidence="1" id="KW-1133">Transmembrane helix</keyword>
<sequence length="100" mass="10986">MVDLIQDGVQGILMGDPMFVCTGRPDDPHRFIVLQYWPRCKTISVPPFSPDASADVSAGVSTTGLLGFAAAGVFAVVLLRLRPELLTLMYWFLATENTWI</sequence>
<feature type="transmembrane region" description="Helical" evidence="1">
    <location>
        <begin position="56"/>
        <end position="79"/>
    </location>
</feature>
<dbReference type="KEGG" id="psey:GU243_10575"/>
<reference evidence="2 3" key="1">
    <citation type="submission" date="2020-01" db="EMBL/GenBank/DDBJ databases">
        <title>Pseudarthrobacter psychrotolerans sp. nov., isolated from antarctic soil.</title>
        <authorList>
            <person name="Shin Y."/>
            <person name="Park W."/>
        </authorList>
    </citation>
    <scope>NUCLEOTIDE SEQUENCE [LARGE SCALE GENOMIC DNA]</scope>
    <source>
        <strain evidence="2 3">YJ56</strain>
    </source>
</reference>
<evidence type="ECO:0000256" key="1">
    <source>
        <dbReference type="SAM" id="Phobius"/>
    </source>
</evidence>
<keyword evidence="1" id="KW-0472">Membrane</keyword>
<name>A0A6P1NRE4_9MICC</name>
<accession>A0A6P1NRE4</accession>
<evidence type="ECO:0000313" key="3">
    <source>
        <dbReference type="Proteomes" id="UP000464186"/>
    </source>
</evidence>
<dbReference type="Proteomes" id="UP000464186">
    <property type="component" value="Chromosome"/>
</dbReference>
<protein>
    <submittedName>
        <fullName evidence="2">Uncharacterized protein</fullName>
    </submittedName>
</protein>
<dbReference type="EMBL" id="CP047898">
    <property type="protein sequence ID" value="QHK20102.1"/>
    <property type="molecule type" value="Genomic_DNA"/>
</dbReference>
<gene>
    <name evidence="2" type="ORF">GU243_10575</name>
</gene>
<keyword evidence="3" id="KW-1185">Reference proteome</keyword>
<organism evidence="2 3">
    <name type="scientific">Pseudarthrobacter psychrotolerans</name>
    <dbReference type="NCBI Taxonomy" id="2697569"/>
    <lineage>
        <taxon>Bacteria</taxon>
        <taxon>Bacillati</taxon>
        <taxon>Actinomycetota</taxon>
        <taxon>Actinomycetes</taxon>
        <taxon>Micrococcales</taxon>
        <taxon>Micrococcaceae</taxon>
        <taxon>Pseudarthrobacter</taxon>
    </lineage>
</organism>